<dbReference type="Gene3D" id="1.20.1280.50">
    <property type="match status" value="1"/>
</dbReference>
<evidence type="ECO:0000259" key="1">
    <source>
        <dbReference type="PROSITE" id="PS50181"/>
    </source>
</evidence>
<dbReference type="Pfam" id="PF12937">
    <property type="entry name" value="F-box-like"/>
    <property type="match status" value="1"/>
</dbReference>
<organism evidence="2 3">
    <name type="scientific">Gigaspora margarita</name>
    <dbReference type="NCBI Taxonomy" id="4874"/>
    <lineage>
        <taxon>Eukaryota</taxon>
        <taxon>Fungi</taxon>
        <taxon>Fungi incertae sedis</taxon>
        <taxon>Mucoromycota</taxon>
        <taxon>Glomeromycotina</taxon>
        <taxon>Glomeromycetes</taxon>
        <taxon>Diversisporales</taxon>
        <taxon>Gigasporaceae</taxon>
        <taxon>Gigaspora</taxon>
    </lineage>
</organism>
<name>A0A8H4AUD1_GIGMA</name>
<reference evidence="2 3" key="1">
    <citation type="journal article" date="2019" name="Environ. Microbiol.">
        <title>At the nexus of three kingdoms: the genome of the mycorrhizal fungus Gigaspora margarita provides insights into plant, endobacterial and fungal interactions.</title>
        <authorList>
            <person name="Venice F."/>
            <person name="Ghignone S."/>
            <person name="Salvioli di Fossalunga A."/>
            <person name="Amselem J."/>
            <person name="Novero M."/>
            <person name="Xianan X."/>
            <person name="Sedzielewska Toro K."/>
            <person name="Morin E."/>
            <person name="Lipzen A."/>
            <person name="Grigoriev I.V."/>
            <person name="Henrissat B."/>
            <person name="Martin F.M."/>
            <person name="Bonfante P."/>
        </authorList>
    </citation>
    <scope>NUCLEOTIDE SEQUENCE [LARGE SCALE GENOMIC DNA]</scope>
    <source>
        <strain evidence="2 3">BEG34</strain>
    </source>
</reference>
<evidence type="ECO:0000313" key="2">
    <source>
        <dbReference type="EMBL" id="KAF0533836.1"/>
    </source>
</evidence>
<protein>
    <recommendedName>
        <fullName evidence="1">F-box domain-containing protein</fullName>
    </recommendedName>
</protein>
<feature type="domain" description="F-box" evidence="1">
    <location>
        <begin position="21"/>
        <end position="67"/>
    </location>
</feature>
<evidence type="ECO:0000313" key="3">
    <source>
        <dbReference type="Proteomes" id="UP000439903"/>
    </source>
</evidence>
<dbReference type="InterPro" id="IPR036047">
    <property type="entry name" value="F-box-like_dom_sf"/>
</dbReference>
<dbReference type="Proteomes" id="UP000439903">
    <property type="component" value="Unassembled WGS sequence"/>
</dbReference>
<comment type="caution">
    <text evidence="2">The sequence shown here is derived from an EMBL/GenBank/DDBJ whole genome shotgun (WGS) entry which is preliminary data.</text>
</comment>
<sequence length="259" mass="31023">MRNSFCGLYNFLKKEKSSKSNNYFNNIPQEIMILIMLNLDGYDLIMFSMVNKSIRSQTQDNLLWRKICFREFPNDIIRMNYKRKDLSLNNNNWLNLWKEFDKKNSTVIFAEQPDLSLMIPPCWIRNESDALHPKIIKTTLPYFDVHAIFDTLMPGIYQIVWEIKIGPLKNGQNFKFITKVSDQEWKKTINYAYKPNPYEIENLSTKGWFKFKVPNKIFVHKNSKVKTELRRYTSLEENEISLWIKSMELYSVQLVRCQK</sequence>
<dbReference type="AlphaFoldDB" id="A0A8H4AUD1"/>
<gene>
    <name evidence="2" type="ORF">F8M41_010404</name>
</gene>
<keyword evidence="3" id="KW-1185">Reference proteome</keyword>
<dbReference type="PROSITE" id="PS50181">
    <property type="entry name" value="FBOX"/>
    <property type="match status" value="1"/>
</dbReference>
<dbReference type="InterPro" id="IPR001810">
    <property type="entry name" value="F-box_dom"/>
</dbReference>
<dbReference type="EMBL" id="WTPW01000218">
    <property type="protein sequence ID" value="KAF0533836.1"/>
    <property type="molecule type" value="Genomic_DNA"/>
</dbReference>
<dbReference type="SUPFAM" id="SSF81383">
    <property type="entry name" value="F-box domain"/>
    <property type="match status" value="1"/>
</dbReference>
<accession>A0A8H4AUD1</accession>
<dbReference type="OrthoDB" id="3219396at2759"/>
<proteinExistence type="predicted"/>